<gene>
    <name evidence="2" type="primary">FAAH2_2</name>
    <name evidence="2" type="ORF">Anas_12820</name>
</gene>
<evidence type="ECO:0000313" key="3">
    <source>
        <dbReference type="Proteomes" id="UP000326759"/>
    </source>
</evidence>
<accession>A0A5N5TAU9</accession>
<dbReference type="Pfam" id="PF01425">
    <property type="entry name" value="Amidase"/>
    <property type="match status" value="1"/>
</dbReference>
<sequence>MQGKKLLINSGKSEEELVEEKPLLGVPFTHTCGMWARRDHVADEDAECVRLMKEAGAINLGVTNVPELCMWWESSNSIYGRTCCAYDVNRIPGGSSGGEGSLQSACGTPLSIGSDIGGSIRLPSFFNGSLFKLYQKSTLTPKYGKAFCLRSYLQILFFRFFSLTRIRCEKVSVMEEKLKLNLYLFCL</sequence>
<dbReference type="GO" id="GO:0016787">
    <property type="term" value="F:hydrolase activity"/>
    <property type="evidence" value="ECO:0007669"/>
    <property type="project" value="UniProtKB-KW"/>
</dbReference>
<keyword evidence="3" id="KW-1185">Reference proteome</keyword>
<dbReference type="InterPro" id="IPR052739">
    <property type="entry name" value="FAAH2"/>
</dbReference>
<dbReference type="AlphaFoldDB" id="A0A5N5TAU9"/>
<organism evidence="2 3">
    <name type="scientific">Armadillidium nasatum</name>
    <dbReference type="NCBI Taxonomy" id="96803"/>
    <lineage>
        <taxon>Eukaryota</taxon>
        <taxon>Metazoa</taxon>
        <taxon>Ecdysozoa</taxon>
        <taxon>Arthropoda</taxon>
        <taxon>Crustacea</taxon>
        <taxon>Multicrustacea</taxon>
        <taxon>Malacostraca</taxon>
        <taxon>Eumalacostraca</taxon>
        <taxon>Peracarida</taxon>
        <taxon>Isopoda</taxon>
        <taxon>Oniscidea</taxon>
        <taxon>Crinocheta</taxon>
        <taxon>Armadillidiidae</taxon>
        <taxon>Armadillidium</taxon>
    </lineage>
</organism>
<dbReference type="GO" id="GO:0012505">
    <property type="term" value="C:endomembrane system"/>
    <property type="evidence" value="ECO:0007669"/>
    <property type="project" value="TreeGrafter"/>
</dbReference>
<dbReference type="PANTHER" id="PTHR43372:SF4">
    <property type="entry name" value="FATTY-ACID AMIDE HYDROLASE 2"/>
    <property type="match status" value="1"/>
</dbReference>
<name>A0A5N5TAU9_9CRUS</name>
<dbReference type="SUPFAM" id="SSF75304">
    <property type="entry name" value="Amidase signature (AS) enzymes"/>
    <property type="match status" value="1"/>
</dbReference>
<proteinExistence type="predicted"/>
<dbReference type="Proteomes" id="UP000326759">
    <property type="component" value="Unassembled WGS sequence"/>
</dbReference>
<dbReference type="PANTHER" id="PTHR43372">
    <property type="entry name" value="FATTY-ACID AMIDE HYDROLASE"/>
    <property type="match status" value="1"/>
</dbReference>
<evidence type="ECO:0000313" key="2">
    <source>
        <dbReference type="EMBL" id="KAB7503774.1"/>
    </source>
</evidence>
<evidence type="ECO:0000259" key="1">
    <source>
        <dbReference type="Pfam" id="PF01425"/>
    </source>
</evidence>
<dbReference type="InterPro" id="IPR023631">
    <property type="entry name" value="Amidase_dom"/>
</dbReference>
<protein>
    <submittedName>
        <fullName evidence="2">Fatty-acid amide hydrolase 2</fullName>
    </submittedName>
</protein>
<comment type="caution">
    <text evidence="2">The sequence shown here is derived from an EMBL/GenBank/DDBJ whole genome shotgun (WGS) entry which is preliminary data.</text>
</comment>
<dbReference type="EMBL" id="SEYY01004466">
    <property type="protein sequence ID" value="KAB7503774.1"/>
    <property type="molecule type" value="Genomic_DNA"/>
</dbReference>
<dbReference type="OrthoDB" id="6428749at2759"/>
<keyword evidence="2" id="KW-0378">Hydrolase</keyword>
<dbReference type="InterPro" id="IPR036928">
    <property type="entry name" value="AS_sf"/>
</dbReference>
<feature type="domain" description="Amidase" evidence="1">
    <location>
        <begin position="29"/>
        <end position="128"/>
    </location>
</feature>
<reference evidence="2 3" key="1">
    <citation type="journal article" date="2019" name="PLoS Biol.">
        <title>Sex chromosomes control vertical transmission of feminizing Wolbachia symbionts in an isopod.</title>
        <authorList>
            <person name="Becking T."/>
            <person name="Chebbi M.A."/>
            <person name="Giraud I."/>
            <person name="Moumen B."/>
            <person name="Laverre T."/>
            <person name="Caubet Y."/>
            <person name="Peccoud J."/>
            <person name="Gilbert C."/>
            <person name="Cordaux R."/>
        </authorList>
    </citation>
    <scope>NUCLEOTIDE SEQUENCE [LARGE SCALE GENOMIC DNA]</scope>
    <source>
        <strain evidence="2">ANa2</strain>
        <tissue evidence="2">Whole body excluding digestive tract and cuticle</tissue>
    </source>
</reference>
<dbReference type="Gene3D" id="3.90.1300.10">
    <property type="entry name" value="Amidase signature (AS) domain"/>
    <property type="match status" value="1"/>
</dbReference>